<dbReference type="InterPro" id="IPR008407">
    <property type="entry name" value="Brnchd-chn_aa_trnsp_AzlD"/>
</dbReference>
<dbReference type="Proteomes" id="UP000095255">
    <property type="component" value="Unassembled WGS sequence"/>
</dbReference>
<dbReference type="Pfam" id="PF05437">
    <property type="entry name" value="AzlD"/>
    <property type="match status" value="1"/>
</dbReference>
<feature type="transmembrane region" description="Helical" evidence="1">
    <location>
        <begin position="69"/>
        <end position="101"/>
    </location>
</feature>
<dbReference type="OrthoDB" id="7870017at2"/>
<protein>
    <recommendedName>
        <fullName evidence="4">Branched-chain amino acid ABC transporter</fullName>
    </recommendedName>
</protein>
<dbReference type="EMBL" id="MJAT01000017">
    <property type="protein sequence ID" value="OEH85546.1"/>
    <property type="molecule type" value="Genomic_DNA"/>
</dbReference>
<organism evidence="2 3">
    <name type="scientific">Desulfuribacillus stibiiarsenatis</name>
    <dbReference type="NCBI Taxonomy" id="1390249"/>
    <lineage>
        <taxon>Bacteria</taxon>
        <taxon>Bacillati</taxon>
        <taxon>Bacillota</taxon>
        <taxon>Desulfuribacillia</taxon>
        <taxon>Desulfuribacillales</taxon>
        <taxon>Desulfuribacillaceae</taxon>
        <taxon>Desulfuribacillus</taxon>
    </lineage>
</organism>
<comment type="caution">
    <text evidence="2">The sequence shown here is derived from an EMBL/GenBank/DDBJ whole genome shotgun (WGS) entry which is preliminary data.</text>
</comment>
<reference evidence="2 3" key="1">
    <citation type="submission" date="2016-09" db="EMBL/GenBank/DDBJ databases">
        <title>Desulfuribacillus arsenicus sp. nov., an obligately anaerobic, dissimilatory arsenic- and antimonate-reducing bacterium isolated from anoxic sediments.</title>
        <authorList>
            <person name="Abin C.A."/>
            <person name="Hollibaugh J.T."/>
        </authorList>
    </citation>
    <scope>NUCLEOTIDE SEQUENCE [LARGE SCALE GENOMIC DNA]</scope>
    <source>
        <strain evidence="2 3">MLFW-2</strain>
    </source>
</reference>
<keyword evidence="1" id="KW-0472">Membrane</keyword>
<keyword evidence="1" id="KW-0812">Transmembrane</keyword>
<name>A0A1E5L607_9FIRM</name>
<dbReference type="RefSeq" id="WP_069702082.1">
    <property type="nucleotide sequence ID" value="NZ_MJAT01000017.1"/>
</dbReference>
<feature type="transmembrane region" description="Helical" evidence="1">
    <location>
        <begin position="6"/>
        <end position="27"/>
    </location>
</feature>
<dbReference type="STRING" id="1390249.BHU72_15095"/>
<feature type="transmembrane region" description="Helical" evidence="1">
    <location>
        <begin position="39"/>
        <end position="57"/>
    </location>
</feature>
<evidence type="ECO:0000256" key="1">
    <source>
        <dbReference type="SAM" id="Phobius"/>
    </source>
</evidence>
<sequence length="105" mass="11744">MENSLILLILGMALVTYVPRAIPMIFLSDRDLPSWVNEWLGYIPVTVLSALLFPILFMKDQEVAISNNIYLIAALPTFIMGFITKNIFVTVLVGMGSVVLLRVIM</sequence>
<evidence type="ECO:0000313" key="3">
    <source>
        <dbReference type="Proteomes" id="UP000095255"/>
    </source>
</evidence>
<evidence type="ECO:0008006" key="4">
    <source>
        <dbReference type="Google" id="ProtNLM"/>
    </source>
</evidence>
<dbReference type="AlphaFoldDB" id="A0A1E5L607"/>
<keyword evidence="1" id="KW-1133">Transmembrane helix</keyword>
<accession>A0A1E5L607</accession>
<proteinExistence type="predicted"/>
<evidence type="ECO:0000313" key="2">
    <source>
        <dbReference type="EMBL" id="OEH85546.1"/>
    </source>
</evidence>
<keyword evidence="3" id="KW-1185">Reference proteome</keyword>
<gene>
    <name evidence="2" type="ORF">BHU72_15095</name>
</gene>